<dbReference type="PANTHER" id="PTHR23026">
    <property type="entry name" value="NADPH NITROREDUCTASE"/>
    <property type="match status" value="1"/>
</dbReference>
<reference evidence="5 6" key="2">
    <citation type="submission" date="2020-03" db="EMBL/GenBank/DDBJ databases">
        <authorList>
            <person name="Ichikawa N."/>
            <person name="Kimura A."/>
            <person name="Kitahashi Y."/>
            <person name="Uohara A."/>
        </authorList>
    </citation>
    <scope>NUCLEOTIDE SEQUENCE [LARGE SCALE GENOMIC DNA]</scope>
    <source>
        <strain evidence="5 6">NBRC 107702</strain>
    </source>
</reference>
<evidence type="ECO:0000313" key="5">
    <source>
        <dbReference type="EMBL" id="BCB81150.1"/>
    </source>
</evidence>
<reference evidence="5 6" key="1">
    <citation type="submission" date="2020-03" db="EMBL/GenBank/DDBJ databases">
        <title>Whole genome shotgun sequence of Phytohabitans flavus NBRC 107702.</title>
        <authorList>
            <person name="Komaki H."/>
            <person name="Tamura T."/>
        </authorList>
    </citation>
    <scope>NUCLEOTIDE SEQUENCE [LARGE SCALE GENOMIC DNA]</scope>
    <source>
        <strain evidence="5 6">NBRC 107702</strain>
    </source>
</reference>
<dbReference type="Proteomes" id="UP000502508">
    <property type="component" value="Chromosome"/>
</dbReference>
<dbReference type="InterPro" id="IPR029479">
    <property type="entry name" value="Nitroreductase"/>
</dbReference>
<name>A0A6F8Y517_9ACTN</name>
<dbReference type="EMBL" id="AP022870">
    <property type="protein sequence ID" value="BCB81150.1"/>
    <property type="molecule type" value="Genomic_DNA"/>
</dbReference>
<dbReference type="InterPro" id="IPR000415">
    <property type="entry name" value="Nitroreductase-like"/>
</dbReference>
<dbReference type="GO" id="GO:0016491">
    <property type="term" value="F:oxidoreductase activity"/>
    <property type="evidence" value="ECO:0007669"/>
    <property type="project" value="UniProtKB-KW"/>
</dbReference>
<sequence length="199" mass="22341">MRRRRMVRNYDPDRPVPPEVVERLLAHATRAPSAGFAQGWGFLVLVEEADRERFWATTTPEGQGMTGWLTGMRRAPLLVVAHSNRAAYLERYAEPDKGWTDRDPARWPAPYWDIDAGFASMLMLLTAVDEGLGACFFGFPPQQVEGYREAFGVPSDFSPIGAITVGYPAPDHRSPSLKRGHRPPDQVIHYGHWTGRPAI</sequence>
<evidence type="ECO:0000256" key="1">
    <source>
        <dbReference type="ARBA" id="ARBA00022630"/>
    </source>
</evidence>
<dbReference type="KEGG" id="pfla:Pflav_075600"/>
<evidence type="ECO:0000259" key="4">
    <source>
        <dbReference type="Pfam" id="PF00881"/>
    </source>
</evidence>
<keyword evidence="1" id="KW-0285">Flavoprotein</keyword>
<keyword evidence="2" id="KW-0288">FMN</keyword>
<dbReference type="SUPFAM" id="SSF55469">
    <property type="entry name" value="FMN-dependent nitroreductase-like"/>
    <property type="match status" value="1"/>
</dbReference>
<evidence type="ECO:0000256" key="3">
    <source>
        <dbReference type="ARBA" id="ARBA00023002"/>
    </source>
</evidence>
<dbReference type="CDD" id="cd02062">
    <property type="entry name" value="Nitro_FMN_reductase"/>
    <property type="match status" value="1"/>
</dbReference>
<keyword evidence="6" id="KW-1185">Reference proteome</keyword>
<dbReference type="PANTHER" id="PTHR23026:SF90">
    <property type="entry name" value="IODOTYROSINE DEIODINASE 1"/>
    <property type="match status" value="1"/>
</dbReference>
<dbReference type="Pfam" id="PF00881">
    <property type="entry name" value="Nitroreductase"/>
    <property type="match status" value="1"/>
</dbReference>
<dbReference type="Gene3D" id="3.40.109.10">
    <property type="entry name" value="NADH Oxidase"/>
    <property type="match status" value="1"/>
</dbReference>
<feature type="domain" description="Nitroreductase" evidence="4">
    <location>
        <begin position="2"/>
        <end position="167"/>
    </location>
</feature>
<dbReference type="AlphaFoldDB" id="A0A6F8Y517"/>
<gene>
    <name evidence="5" type="ORF">Pflav_075600</name>
</gene>
<evidence type="ECO:0000256" key="2">
    <source>
        <dbReference type="ARBA" id="ARBA00022643"/>
    </source>
</evidence>
<dbReference type="InterPro" id="IPR050627">
    <property type="entry name" value="Nitroreductase/BluB"/>
</dbReference>
<evidence type="ECO:0000313" key="6">
    <source>
        <dbReference type="Proteomes" id="UP000502508"/>
    </source>
</evidence>
<organism evidence="5 6">
    <name type="scientific">Phytohabitans flavus</name>
    <dbReference type="NCBI Taxonomy" id="1076124"/>
    <lineage>
        <taxon>Bacteria</taxon>
        <taxon>Bacillati</taxon>
        <taxon>Actinomycetota</taxon>
        <taxon>Actinomycetes</taxon>
        <taxon>Micromonosporales</taxon>
        <taxon>Micromonosporaceae</taxon>
    </lineage>
</organism>
<accession>A0A6F8Y517</accession>
<proteinExistence type="predicted"/>
<keyword evidence="3" id="KW-0560">Oxidoreductase</keyword>
<protein>
    <submittedName>
        <fullName evidence="5">NAD(P)H nitroreductase</fullName>
    </submittedName>
</protein>